<feature type="region of interest" description="Disordered" evidence="5">
    <location>
        <begin position="193"/>
        <end position="293"/>
    </location>
</feature>
<evidence type="ECO:0000313" key="7">
    <source>
        <dbReference type="EMBL" id="GFH45813.1"/>
    </source>
</evidence>
<keyword evidence="2" id="KW-0863">Zinc-finger</keyword>
<feature type="compositionally biased region" description="Basic residues" evidence="5">
    <location>
        <begin position="230"/>
        <end position="242"/>
    </location>
</feature>
<keyword evidence="3" id="KW-0862">Zinc</keyword>
<feature type="compositionally biased region" description="Basic and acidic residues" evidence="5">
    <location>
        <begin position="29"/>
        <end position="44"/>
    </location>
</feature>
<feature type="compositionally biased region" description="Basic and acidic residues" evidence="5">
    <location>
        <begin position="216"/>
        <end position="229"/>
    </location>
</feature>
<dbReference type="InterPro" id="IPR003604">
    <property type="entry name" value="Matrin/U1-like-C_Znf_C2H2"/>
</dbReference>
<gene>
    <name evidence="7" type="ORF">CTEN210_02287</name>
</gene>
<evidence type="ECO:0000313" key="8">
    <source>
        <dbReference type="Proteomes" id="UP001054902"/>
    </source>
</evidence>
<organism evidence="7 8">
    <name type="scientific">Chaetoceros tenuissimus</name>
    <dbReference type="NCBI Taxonomy" id="426638"/>
    <lineage>
        <taxon>Eukaryota</taxon>
        <taxon>Sar</taxon>
        <taxon>Stramenopiles</taxon>
        <taxon>Ochrophyta</taxon>
        <taxon>Bacillariophyta</taxon>
        <taxon>Coscinodiscophyceae</taxon>
        <taxon>Chaetocerotophycidae</taxon>
        <taxon>Chaetocerotales</taxon>
        <taxon>Chaetocerotaceae</taxon>
        <taxon>Chaetoceros</taxon>
    </lineage>
</organism>
<dbReference type="PANTHER" id="PTHR45986:SF1">
    <property type="entry name" value="ZINC FINGER MATRIN-TYPE PROTEIN 2"/>
    <property type="match status" value="1"/>
</dbReference>
<dbReference type="Proteomes" id="UP001054902">
    <property type="component" value="Unassembled WGS sequence"/>
</dbReference>
<dbReference type="GO" id="GO:0008270">
    <property type="term" value="F:zinc ion binding"/>
    <property type="evidence" value="ECO:0007669"/>
    <property type="project" value="UniProtKB-KW"/>
</dbReference>
<dbReference type="SUPFAM" id="SSF57667">
    <property type="entry name" value="beta-beta-alpha zinc fingers"/>
    <property type="match status" value="1"/>
</dbReference>
<protein>
    <recommendedName>
        <fullName evidence="6">U1-type domain-containing protein</fullName>
    </recommendedName>
</protein>
<dbReference type="Gene3D" id="3.30.160.60">
    <property type="entry name" value="Classic Zinc Finger"/>
    <property type="match status" value="1"/>
</dbReference>
<dbReference type="InterPro" id="IPR036236">
    <property type="entry name" value="Znf_C2H2_sf"/>
</dbReference>
<dbReference type="GO" id="GO:0000398">
    <property type="term" value="P:mRNA splicing, via spliceosome"/>
    <property type="evidence" value="ECO:0007669"/>
    <property type="project" value="InterPro"/>
</dbReference>
<feature type="compositionally biased region" description="Acidic residues" evidence="5">
    <location>
        <begin position="256"/>
        <end position="278"/>
    </location>
</feature>
<dbReference type="GO" id="GO:0003676">
    <property type="term" value="F:nucleic acid binding"/>
    <property type="evidence" value="ECO:0007669"/>
    <property type="project" value="InterPro"/>
</dbReference>
<proteinExistence type="predicted"/>
<dbReference type="EMBL" id="BLLK01000022">
    <property type="protein sequence ID" value="GFH45813.1"/>
    <property type="molecule type" value="Genomic_DNA"/>
</dbReference>
<dbReference type="AlphaFoldDB" id="A0AAD3H0R0"/>
<comment type="caution">
    <text evidence="7">The sequence shown here is derived from an EMBL/GenBank/DDBJ whole genome shotgun (WGS) entry which is preliminary data.</text>
</comment>
<evidence type="ECO:0000256" key="1">
    <source>
        <dbReference type="ARBA" id="ARBA00022723"/>
    </source>
</evidence>
<feature type="compositionally biased region" description="Basic and acidic residues" evidence="5">
    <location>
        <begin position="243"/>
        <end position="255"/>
    </location>
</feature>
<dbReference type="InterPro" id="IPR040107">
    <property type="entry name" value="Snu23"/>
</dbReference>
<dbReference type="InterPro" id="IPR013087">
    <property type="entry name" value="Znf_C2H2_type"/>
</dbReference>
<evidence type="ECO:0000256" key="2">
    <source>
        <dbReference type="ARBA" id="ARBA00022771"/>
    </source>
</evidence>
<accession>A0AAD3H0R0</accession>
<keyword evidence="8" id="KW-1185">Reference proteome</keyword>
<dbReference type="GO" id="GO:0046540">
    <property type="term" value="C:U4/U6 x U5 tri-snRNP complex"/>
    <property type="evidence" value="ECO:0007669"/>
    <property type="project" value="TreeGrafter"/>
</dbReference>
<name>A0AAD3H0R0_9STRA</name>
<dbReference type="Pfam" id="PF12874">
    <property type="entry name" value="zf-met"/>
    <property type="match status" value="1"/>
</dbReference>
<dbReference type="SMART" id="SM00451">
    <property type="entry name" value="ZnF_U1"/>
    <property type="match status" value="1"/>
</dbReference>
<dbReference type="GO" id="GO:0005681">
    <property type="term" value="C:spliceosomal complex"/>
    <property type="evidence" value="ECO:0007669"/>
    <property type="project" value="InterPro"/>
</dbReference>
<feature type="region of interest" description="Disordered" evidence="5">
    <location>
        <begin position="29"/>
        <end position="88"/>
    </location>
</feature>
<keyword evidence="1" id="KW-0479">Metal-binding</keyword>
<feature type="compositionally biased region" description="Acidic residues" evidence="5">
    <location>
        <begin position="205"/>
        <end position="215"/>
    </location>
</feature>
<evidence type="ECO:0000256" key="4">
    <source>
        <dbReference type="ARBA" id="ARBA00023242"/>
    </source>
</evidence>
<reference evidence="7 8" key="1">
    <citation type="journal article" date="2021" name="Sci. Rep.">
        <title>The genome of the diatom Chaetoceros tenuissimus carries an ancient integrated fragment of an extant virus.</title>
        <authorList>
            <person name="Hongo Y."/>
            <person name="Kimura K."/>
            <person name="Takaki Y."/>
            <person name="Yoshida Y."/>
            <person name="Baba S."/>
            <person name="Kobayashi G."/>
            <person name="Nagasaki K."/>
            <person name="Hano T."/>
            <person name="Tomaru Y."/>
        </authorList>
    </citation>
    <scope>NUCLEOTIDE SEQUENCE [LARGE SCALE GENOMIC DNA]</scope>
    <source>
        <strain evidence="7 8">NIES-3715</strain>
    </source>
</reference>
<evidence type="ECO:0000256" key="5">
    <source>
        <dbReference type="SAM" id="MobiDB-lite"/>
    </source>
</evidence>
<keyword evidence="4" id="KW-0539">Nucleus</keyword>
<evidence type="ECO:0000259" key="6">
    <source>
        <dbReference type="SMART" id="SM00451"/>
    </source>
</evidence>
<evidence type="ECO:0000256" key="3">
    <source>
        <dbReference type="ARBA" id="ARBA00022833"/>
    </source>
</evidence>
<sequence length="293" mass="32627">MSSNLPYKQAANVERRTWDKAAYEARAKARIAAEKQDGSSDKRKSSSLPLNDDDNSPNTKKITLEDVAEKEEFQKAESGAQGPLNSKRAFLKARRGKVDLESKVGTSEIINPDAVATSSASSDGVSIKDGDTKSVNGVGWHCKVCDCFLKDSLAYLDHINGRKHQRALGFSMRIARSTTSEVASKLQELAKEKESKELEALSDLGNDESNEYEFEDLVKKKDEEIERRRAERKKRRKERKKTAKQEENNKPKVEDSSPEETGKEEDGEQEVEDDEGEPDIAAMMGFSGFGSTK</sequence>
<feature type="domain" description="U1-type" evidence="6">
    <location>
        <begin position="137"/>
        <end position="171"/>
    </location>
</feature>
<dbReference type="PANTHER" id="PTHR45986">
    <property type="entry name" value="ZINC FINGER MATRIN-TYPE PROTEIN 2"/>
    <property type="match status" value="1"/>
</dbReference>